<evidence type="ECO:0000313" key="3">
    <source>
        <dbReference type="Proteomes" id="UP000650582"/>
    </source>
</evidence>
<reference evidence="2" key="1">
    <citation type="submission" date="2020-09" db="EMBL/GenBank/DDBJ databases">
        <title>Comparative genome analyses of four rice-infecting Rhizoctonia solani isolates reveal extensive enrichment of homogalacturonan modification genes.</title>
        <authorList>
            <person name="Lee D.-Y."/>
            <person name="Jeon J."/>
            <person name="Kim K.-T."/>
            <person name="Cheong K."/>
            <person name="Song H."/>
            <person name="Choi G."/>
            <person name="Ko J."/>
            <person name="Opiyo S.O."/>
            <person name="Zuo S."/>
            <person name="Madhav S."/>
            <person name="Lee Y.-H."/>
            <person name="Wang G.-L."/>
        </authorList>
    </citation>
    <scope>NUCLEOTIDE SEQUENCE</scope>
    <source>
        <strain evidence="2">AG1-IA YN-7</strain>
    </source>
</reference>
<keyword evidence="1" id="KW-1133">Transmembrane helix</keyword>
<gene>
    <name evidence="2" type="ORF">RHS04_08928</name>
</gene>
<evidence type="ECO:0000256" key="1">
    <source>
        <dbReference type="SAM" id="Phobius"/>
    </source>
</evidence>
<evidence type="ECO:0000313" key="2">
    <source>
        <dbReference type="EMBL" id="KAF8669002.1"/>
    </source>
</evidence>
<organism evidence="2 3">
    <name type="scientific">Rhizoctonia solani</name>
    <dbReference type="NCBI Taxonomy" id="456999"/>
    <lineage>
        <taxon>Eukaryota</taxon>
        <taxon>Fungi</taxon>
        <taxon>Dikarya</taxon>
        <taxon>Basidiomycota</taxon>
        <taxon>Agaricomycotina</taxon>
        <taxon>Agaricomycetes</taxon>
        <taxon>Cantharellales</taxon>
        <taxon>Ceratobasidiaceae</taxon>
        <taxon>Rhizoctonia</taxon>
    </lineage>
</organism>
<dbReference type="AlphaFoldDB" id="A0A8H7H262"/>
<name>A0A8H7H262_9AGAM</name>
<keyword evidence="1" id="KW-0472">Membrane</keyword>
<dbReference type="PROSITE" id="PS51257">
    <property type="entry name" value="PROKAR_LIPOPROTEIN"/>
    <property type="match status" value="1"/>
</dbReference>
<sequence length="803" mass="91617">MRVMGIKDHSHRHPLTHIVTLFDAIFTTQAAIACFSLKYTYQIIRKMTNLSDRIKSCFSRSQEERKMFISGSRMSSDKVIQRLSEFSKSSARERLHVMRFHKAWRHQNCPVMKWYSQQKKSSTQFQVIEHRRDINGPFYHEFLLLKLIDGAICRVERAGEGSQADAIRYIGCKSNDTIQWFSEEDCGDARIDSEIISEVNFGRKFDILDVLGICYSIQRTKGCSAYTLQRYNCYFLCLTILALLARQVAYWETILTTNDWDSHIKTVLDRLSNLPPEETTNYAALRLSAAVGTDNPQPAEAILKALRQHTTVVSGFYSRYSHAMSLTLWETSLDSALYSTVADIAVPAVATLFEDEVYSAIRLKDITLDEVLIGIVAMMHIVQAWSKTLTNKMAEYYDHAMQQYEAQNHGQEIELPKTRRREAIDRIMCPIFFLRYIISPHSVFQEDNGALFTNMLDKLRMSAFKMALLKKKRFLYSPVLLDMFRKPEQFGKRLGKGLEHELIVATIVEAVYNNGSKDISDLRLLLGACLKESDLDSTLSSFLAPSLSHSIRDIVKSQMPLIDFRSSQQSKDNMVNRTVGVTEFHAEYIKNRIDAHARRVAHYQLASGPLVYQDISKAMEDVWKFLQESVYGITIDTNLGVNLSTSYYPSDPIRVVSRTDEGAAEVWFTTQPLDEEYIANIAEIQLTTESKDQGWVDSASNSGHSRFDLAILATPDSKQPRVHNGLPLTWTSHCNPLAGKEYRRLRGKSFHHEDPICKNLAPGNCIGVCVVAFERAWVNDAVDAQLNVRFSRPRAGIREEMTE</sequence>
<dbReference type="Proteomes" id="UP000650582">
    <property type="component" value="Unassembled WGS sequence"/>
</dbReference>
<proteinExistence type="predicted"/>
<accession>A0A8H7H262</accession>
<keyword evidence="1" id="KW-0812">Transmembrane</keyword>
<protein>
    <submittedName>
        <fullName evidence="2">Patatin-like phospholipase</fullName>
    </submittedName>
</protein>
<feature type="transmembrane region" description="Helical" evidence="1">
    <location>
        <begin position="21"/>
        <end position="41"/>
    </location>
</feature>
<dbReference type="EMBL" id="JACYCC010000320">
    <property type="protein sequence ID" value="KAF8669002.1"/>
    <property type="molecule type" value="Genomic_DNA"/>
</dbReference>
<comment type="caution">
    <text evidence="2">The sequence shown here is derived from an EMBL/GenBank/DDBJ whole genome shotgun (WGS) entry which is preliminary data.</text>
</comment>